<gene>
    <name evidence="1" type="primary">Nisch</name>
    <name evidence="1" type="ORF">Tcan_18751</name>
</gene>
<sequence>MCRILYQKELRIIAAIKALVNEAMDGAEVHSIVEDLSVRLGDLGDRWLQASASKPKYFEFTPIELYAITERMKLAEPTANGDVHADVANYVEFLHRVHNIKVRGMRGYVGTSNIIWNSLPFSLHLCKNLLALWVRIHSLVFSGSSISCILSLP</sequence>
<evidence type="ECO:0000313" key="1">
    <source>
        <dbReference type="EMBL" id="KHN83587.1"/>
    </source>
</evidence>
<reference evidence="1 2" key="1">
    <citation type="submission" date="2014-11" db="EMBL/GenBank/DDBJ databases">
        <title>Genetic blueprint of the zoonotic pathogen Toxocara canis.</title>
        <authorList>
            <person name="Zhu X.-Q."/>
            <person name="Korhonen P.K."/>
            <person name="Cai H."/>
            <person name="Young N.D."/>
            <person name="Nejsum P."/>
            <person name="von Samson-Himmelstjerna G."/>
            <person name="Boag P.R."/>
            <person name="Tan P."/>
            <person name="Li Q."/>
            <person name="Min J."/>
            <person name="Yang Y."/>
            <person name="Wang X."/>
            <person name="Fang X."/>
            <person name="Hall R.S."/>
            <person name="Hofmann A."/>
            <person name="Sternberg P.W."/>
            <person name="Jex A.R."/>
            <person name="Gasser R.B."/>
        </authorList>
    </citation>
    <scope>NUCLEOTIDE SEQUENCE [LARGE SCALE GENOMIC DNA]</scope>
    <source>
        <strain evidence="1">PN_DK_2014</strain>
    </source>
</reference>
<organism evidence="1 2">
    <name type="scientific">Toxocara canis</name>
    <name type="common">Canine roundworm</name>
    <dbReference type="NCBI Taxonomy" id="6265"/>
    <lineage>
        <taxon>Eukaryota</taxon>
        <taxon>Metazoa</taxon>
        <taxon>Ecdysozoa</taxon>
        <taxon>Nematoda</taxon>
        <taxon>Chromadorea</taxon>
        <taxon>Rhabditida</taxon>
        <taxon>Spirurina</taxon>
        <taxon>Ascaridomorpha</taxon>
        <taxon>Ascaridoidea</taxon>
        <taxon>Toxocaridae</taxon>
        <taxon>Toxocara</taxon>
    </lineage>
</organism>
<dbReference type="OrthoDB" id="430293at2759"/>
<proteinExistence type="predicted"/>
<comment type="caution">
    <text evidence="1">The sequence shown here is derived from an EMBL/GenBank/DDBJ whole genome shotgun (WGS) entry which is preliminary data.</text>
</comment>
<accession>A0A0B2VQ76</accession>
<keyword evidence="2" id="KW-1185">Reference proteome</keyword>
<dbReference type="Proteomes" id="UP000031036">
    <property type="component" value="Unassembled WGS sequence"/>
</dbReference>
<name>A0A0B2VQ76_TOXCA</name>
<protein>
    <submittedName>
        <fullName evidence="1">Nischarin</fullName>
    </submittedName>
</protein>
<dbReference type="EMBL" id="JPKZ01001178">
    <property type="protein sequence ID" value="KHN83587.1"/>
    <property type="molecule type" value="Genomic_DNA"/>
</dbReference>
<dbReference type="STRING" id="6265.A0A0B2VQ76"/>
<evidence type="ECO:0000313" key="2">
    <source>
        <dbReference type="Proteomes" id="UP000031036"/>
    </source>
</evidence>
<dbReference type="AlphaFoldDB" id="A0A0B2VQ76"/>